<dbReference type="EMBL" id="VENP01000030">
    <property type="protein sequence ID" value="TNU73904.1"/>
    <property type="molecule type" value="Genomic_DNA"/>
</dbReference>
<feature type="domain" description="Methyltransferase small" evidence="6">
    <location>
        <begin position="300"/>
        <end position="470"/>
    </location>
</feature>
<gene>
    <name evidence="8" type="ORF">FH969_09015</name>
</gene>
<proteinExistence type="predicted"/>
<evidence type="ECO:0000259" key="7">
    <source>
        <dbReference type="Pfam" id="PF26049"/>
    </source>
</evidence>
<evidence type="ECO:0000256" key="2">
    <source>
        <dbReference type="ARBA" id="ARBA00022552"/>
    </source>
</evidence>
<dbReference type="CDD" id="cd02440">
    <property type="entry name" value="AdoMet_MTases"/>
    <property type="match status" value="1"/>
</dbReference>
<dbReference type="Gene3D" id="3.40.50.150">
    <property type="entry name" value="Vaccinia Virus protein VP39"/>
    <property type="match status" value="2"/>
</dbReference>
<evidence type="ECO:0000256" key="1">
    <source>
        <dbReference type="ARBA" id="ARBA00022490"/>
    </source>
</evidence>
<feature type="compositionally biased region" description="Basic and acidic residues" evidence="5">
    <location>
        <begin position="61"/>
        <end position="75"/>
    </location>
</feature>
<dbReference type="InterPro" id="IPR046977">
    <property type="entry name" value="RsmC/RlmG"/>
</dbReference>
<comment type="caution">
    <text evidence="8">The sequence shown here is derived from an EMBL/GenBank/DDBJ whole genome shotgun (WGS) entry which is preliminary data.</text>
</comment>
<dbReference type="GO" id="GO:0008170">
    <property type="term" value="F:N-methyltransferase activity"/>
    <property type="evidence" value="ECO:0007669"/>
    <property type="project" value="UniProtKB-ARBA"/>
</dbReference>
<evidence type="ECO:0000313" key="8">
    <source>
        <dbReference type="EMBL" id="TNU73904.1"/>
    </source>
</evidence>
<dbReference type="InterPro" id="IPR029063">
    <property type="entry name" value="SAM-dependent_MTases_sf"/>
</dbReference>
<dbReference type="GO" id="GO:0003676">
    <property type="term" value="F:nucleic acid binding"/>
    <property type="evidence" value="ECO:0007669"/>
    <property type="project" value="InterPro"/>
</dbReference>
<dbReference type="GO" id="GO:0008757">
    <property type="term" value="F:S-adenosylmethionine-dependent methyltransferase activity"/>
    <property type="evidence" value="ECO:0007669"/>
    <property type="project" value="InterPro"/>
</dbReference>
<keyword evidence="4 8" id="KW-0808">Transferase</keyword>
<dbReference type="Pfam" id="PF05175">
    <property type="entry name" value="MTS"/>
    <property type="match status" value="1"/>
</dbReference>
<feature type="region of interest" description="Disordered" evidence="5">
    <location>
        <begin position="48"/>
        <end position="80"/>
    </location>
</feature>
<keyword evidence="1" id="KW-0963">Cytoplasm</keyword>
<dbReference type="GO" id="GO:0006364">
    <property type="term" value="P:rRNA processing"/>
    <property type="evidence" value="ECO:0007669"/>
    <property type="project" value="UniProtKB-KW"/>
</dbReference>
<dbReference type="InterPro" id="IPR007848">
    <property type="entry name" value="Small_mtfrase_dom"/>
</dbReference>
<evidence type="ECO:0000256" key="4">
    <source>
        <dbReference type="ARBA" id="ARBA00022679"/>
    </source>
</evidence>
<protein>
    <submittedName>
        <fullName evidence="8">Methyltransferase</fullName>
    </submittedName>
</protein>
<evidence type="ECO:0000259" key="6">
    <source>
        <dbReference type="Pfam" id="PF05175"/>
    </source>
</evidence>
<reference evidence="8 9" key="1">
    <citation type="submission" date="2019-06" db="EMBL/GenBank/DDBJ databases">
        <title>Draft genome sequence of Miniimonas arenae KCTC 19750T isolated from sea sand.</title>
        <authorList>
            <person name="Park S.-J."/>
        </authorList>
    </citation>
    <scope>NUCLEOTIDE SEQUENCE [LARGE SCALE GENOMIC DNA]</scope>
    <source>
        <strain evidence="8 9">KCTC 19750</strain>
    </source>
</reference>
<dbReference type="InterPro" id="IPR058679">
    <property type="entry name" value="RlmG_N"/>
</dbReference>
<dbReference type="PANTHER" id="PTHR47816:SF5">
    <property type="entry name" value="RIBOSOMAL RNA LARGE SUBUNIT METHYLTRANSFERASE G"/>
    <property type="match status" value="1"/>
</dbReference>
<dbReference type="SUPFAM" id="SSF53335">
    <property type="entry name" value="S-adenosyl-L-methionine-dependent methyltransferases"/>
    <property type="match status" value="1"/>
</dbReference>
<dbReference type="Pfam" id="PF26049">
    <property type="entry name" value="RLMG_N"/>
    <property type="match status" value="1"/>
</dbReference>
<dbReference type="InterPro" id="IPR002052">
    <property type="entry name" value="DNA_methylase_N6_adenine_CS"/>
</dbReference>
<dbReference type="GO" id="GO:0032259">
    <property type="term" value="P:methylation"/>
    <property type="evidence" value="ECO:0007669"/>
    <property type="project" value="UniProtKB-KW"/>
</dbReference>
<dbReference type="PANTHER" id="PTHR47816">
    <property type="entry name" value="RIBOSOMAL RNA SMALL SUBUNIT METHYLTRANSFERASE C"/>
    <property type="match status" value="1"/>
</dbReference>
<dbReference type="PROSITE" id="PS00092">
    <property type="entry name" value="N6_MTASE"/>
    <property type="match status" value="1"/>
</dbReference>
<sequence>MGKVEVVAAKLPHRSVLIRTRGREPWGTGGRRPAVNVIRTRGRATADFGTGARETGAVPDQPRDARDPAEARDGVGDDAADGALAVGHADLTALRRWPDVEAPDLVAVDAADRLLLVEAAGPLAALAAAPGGLTASDVVVVGDHYGALTLGLLTGAVGIRPPRVRVHQDSLLSEQALVANAGRLGVALADERGDVVAHHGLEPALVAGARLVLVALPRSLAALEEIAQVAAAAAGPDVLLLASGRVKHMTRTQNVVLGRSFAEVGASLAHGKARVLRARGPHPAAARTYPLARRLPELDLDVVAHGAAFAGAALDVGTRYLLQFVPQMAPDAVDVVDLGCGTGVLAAMLARSRPQARVLALDVSAAAVDSARATAAANGLAPRIEVRRADGLRGLPPASVDLVVCNPPFHVGSAVVPDVALRLLANARTVLRPGGELWTVYNSRLAHAAALRRLVGPTRVMGDNGAFTVARTVLRPAPVPVRD</sequence>
<organism evidence="8 9">
    <name type="scientific">Miniimonas arenae</name>
    <dbReference type="NCBI Taxonomy" id="676201"/>
    <lineage>
        <taxon>Bacteria</taxon>
        <taxon>Bacillati</taxon>
        <taxon>Actinomycetota</taxon>
        <taxon>Actinomycetes</taxon>
        <taxon>Micrococcales</taxon>
        <taxon>Beutenbergiaceae</taxon>
        <taxon>Miniimonas</taxon>
    </lineage>
</organism>
<keyword evidence="9" id="KW-1185">Reference proteome</keyword>
<keyword evidence="3 8" id="KW-0489">Methyltransferase</keyword>
<dbReference type="Proteomes" id="UP000313849">
    <property type="component" value="Unassembled WGS sequence"/>
</dbReference>
<feature type="domain" description="RlmG N-terminal" evidence="7">
    <location>
        <begin position="92"/>
        <end position="279"/>
    </location>
</feature>
<dbReference type="OrthoDB" id="29650at2"/>
<name>A0A5C5BCX0_9MICO</name>
<accession>A0A5C5BCX0</accession>
<evidence type="ECO:0000313" key="9">
    <source>
        <dbReference type="Proteomes" id="UP000313849"/>
    </source>
</evidence>
<evidence type="ECO:0000256" key="5">
    <source>
        <dbReference type="SAM" id="MobiDB-lite"/>
    </source>
</evidence>
<dbReference type="AlphaFoldDB" id="A0A5C5BCX0"/>
<keyword evidence="2" id="KW-0698">rRNA processing</keyword>
<evidence type="ECO:0000256" key="3">
    <source>
        <dbReference type="ARBA" id="ARBA00022603"/>
    </source>
</evidence>